<evidence type="ECO:0000259" key="1">
    <source>
        <dbReference type="Pfam" id="PF07727"/>
    </source>
</evidence>
<dbReference type="Pfam" id="PF07727">
    <property type="entry name" value="RVT_2"/>
    <property type="match status" value="1"/>
</dbReference>
<keyword evidence="4" id="KW-1185">Reference proteome</keyword>
<dbReference type="InParanoid" id="A0A061DKX4"/>
<evidence type="ECO:0000313" key="3">
    <source>
        <dbReference type="EMBL" id="EOX92681.1"/>
    </source>
</evidence>
<dbReference type="eggNOG" id="KOG0017">
    <property type="taxonomic scope" value="Eukaryota"/>
</dbReference>
<dbReference type="SUPFAM" id="SSF56672">
    <property type="entry name" value="DNA/RNA polymerases"/>
    <property type="match status" value="1"/>
</dbReference>
<sequence length="475" mass="53928">MEMARCLMFHKDMPKVFWVEAVNTANYILNLTYSRVLPNVTTYELWYEQKPNVSHMKVYGSVCYAKVLDEKRSKLDLKSTLAIFIGYSDLSKGYRLYDLKSEKIFISKDEQGGDVESLDLEDERLAIRGTRSLADIYERCNLACTDLVSFAEAQTDENWKKAMDLEMDMILKNGTWELVNKPNGQNVIGEDIYIAQPEGYVVQGFEHKVCKLVKALFVLKQALRAWYERIDEYFRNHGFNRSLTKLTLYVKGTCDSLQLIVALYVDDLLITGLDIFLHQLKYVRNLLKKFNMEGCKTVDTPLTVGIQLSKKDGSSKANGSLYRSIIGSLLYLSATRLDIMFATCLLSKSMQTPSVIHFKAAKRILRYVKGTSDFGLVYLRSESSGLQGYTDNDWAGSVDDSKSTGGFCFSQGVLALCGMNDAETKPVLFCSCNDNTVRLYDLPSFTERGRLYSKREVRVIHRGPFPLFFTGYGSG</sequence>
<feature type="domain" description="Retroviral polymerase SH3-like" evidence="2">
    <location>
        <begin position="61"/>
        <end position="109"/>
    </location>
</feature>
<evidence type="ECO:0000259" key="2">
    <source>
        <dbReference type="Pfam" id="PF25597"/>
    </source>
</evidence>
<dbReference type="HOGENOM" id="CLU_533641_0_0_1"/>
<dbReference type="InterPro" id="IPR043502">
    <property type="entry name" value="DNA/RNA_pol_sf"/>
</dbReference>
<dbReference type="OMA" id="EMARCLM"/>
<dbReference type="Proteomes" id="UP000026915">
    <property type="component" value="Chromosome 1"/>
</dbReference>
<accession>A0A061DKX4</accession>
<organism evidence="3 4">
    <name type="scientific">Theobroma cacao</name>
    <name type="common">Cacao</name>
    <name type="synonym">Cocoa</name>
    <dbReference type="NCBI Taxonomy" id="3641"/>
    <lineage>
        <taxon>Eukaryota</taxon>
        <taxon>Viridiplantae</taxon>
        <taxon>Streptophyta</taxon>
        <taxon>Embryophyta</taxon>
        <taxon>Tracheophyta</taxon>
        <taxon>Spermatophyta</taxon>
        <taxon>Magnoliopsida</taxon>
        <taxon>eudicotyledons</taxon>
        <taxon>Gunneridae</taxon>
        <taxon>Pentapetalae</taxon>
        <taxon>rosids</taxon>
        <taxon>malvids</taxon>
        <taxon>Malvales</taxon>
        <taxon>Malvaceae</taxon>
        <taxon>Byttnerioideae</taxon>
        <taxon>Theobroma</taxon>
    </lineage>
</organism>
<gene>
    <name evidence="3" type="ORF">TCM_001591</name>
</gene>
<dbReference type="STRING" id="3641.A0A061DKX4"/>
<evidence type="ECO:0000313" key="4">
    <source>
        <dbReference type="Proteomes" id="UP000026915"/>
    </source>
</evidence>
<protein>
    <submittedName>
        <fullName evidence="3">Retrotransposon protein, unclassified, putative</fullName>
    </submittedName>
</protein>
<dbReference type="AlphaFoldDB" id="A0A061DKX4"/>
<dbReference type="EMBL" id="CM001879">
    <property type="protein sequence ID" value="EOX92681.1"/>
    <property type="molecule type" value="Genomic_DNA"/>
</dbReference>
<dbReference type="InterPro" id="IPR013103">
    <property type="entry name" value="RVT_2"/>
</dbReference>
<proteinExistence type="predicted"/>
<feature type="domain" description="Reverse transcriptase Ty1/copia-type" evidence="1">
    <location>
        <begin position="188"/>
        <end position="309"/>
    </location>
</feature>
<dbReference type="Pfam" id="PF25597">
    <property type="entry name" value="SH3_retrovirus"/>
    <property type="match status" value="1"/>
</dbReference>
<dbReference type="InterPro" id="IPR057670">
    <property type="entry name" value="SH3_retrovirus"/>
</dbReference>
<dbReference type="PANTHER" id="PTHR11439">
    <property type="entry name" value="GAG-POL-RELATED RETROTRANSPOSON"/>
    <property type="match status" value="1"/>
</dbReference>
<name>A0A061DKX4_THECC</name>
<dbReference type="Gramene" id="EOX92681">
    <property type="protein sequence ID" value="EOX92681"/>
    <property type="gene ID" value="TCM_001591"/>
</dbReference>
<reference evidence="3 4" key="1">
    <citation type="journal article" date="2013" name="Genome Biol.">
        <title>The genome sequence of the most widely cultivated cacao type and its use to identify candidate genes regulating pod color.</title>
        <authorList>
            <person name="Motamayor J.C."/>
            <person name="Mockaitis K."/>
            <person name="Schmutz J."/>
            <person name="Haiminen N."/>
            <person name="Iii D.L."/>
            <person name="Cornejo O."/>
            <person name="Findley S.D."/>
            <person name="Zheng P."/>
            <person name="Utro F."/>
            <person name="Royaert S."/>
            <person name="Saski C."/>
            <person name="Jenkins J."/>
            <person name="Podicheti R."/>
            <person name="Zhao M."/>
            <person name="Scheffler B.E."/>
            <person name="Stack J.C."/>
            <person name="Feltus F.A."/>
            <person name="Mustiga G.M."/>
            <person name="Amores F."/>
            <person name="Phillips W."/>
            <person name="Marelli J.P."/>
            <person name="May G.D."/>
            <person name="Shapiro H."/>
            <person name="Ma J."/>
            <person name="Bustamante C.D."/>
            <person name="Schnell R.J."/>
            <person name="Main D."/>
            <person name="Gilbert D."/>
            <person name="Parida L."/>
            <person name="Kuhn D.N."/>
        </authorList>
    </citation>
    <scope>NUCLEOTIDE SEQUENCE [LARGE SCALE GENOMIC DNA]</scope>
    <source>
        <strain evidence="4">cv. Matina 1-6</strain>
    </source>
</reference>
<dbReference type="PANTHER" id="PTHR11439:SF503">
    <property type="entry name" value="CYSTEINE-RICH RLK (RECEPTOR-LIKE PROTEIN KINASE) 8"/>
    <property type="match status" value="1"/>
</dbReference>